<evidence type="ECO:0000313" key="2">
    <source>
        <dbReference type="EMBL" id="KAJ1084557.1"/>
    </source>
</evidence>
<accession>A0AAV7L262</accession>
<comment type="caution">
    <text evidence="2">The sequence shown here is derived from an EMBL/GenBank/DDBJ whole genome shotgun (WGS) entry which is preliminary data.</text>
</comment>
<name>A0AAV7L262_PLEWA</name>
<dbReference type="Proteomes" id="UP001066276">
    <property type="component" value="Chromosome 12"/>
</dbReference>
<dbReference type="AlphaFoldDB" id="A0AAV7L262"/>
<gene>
    <name evidence="2" type="ORF">NDU88_004704</name>
</gene>
<dbReference type="EMBL" id="JANPWB010000016">
    <property type="protein sequence ID" value="KAJ1084557.1"/>
    <property type="molecule type" value="Genomic_DNA"/>
</dbReference>
<evidence type="ECO:0000313" key="3">
    <source>
        <dbReference type="Proteomes" id="UP001066276"/>
    </source>
</evidence>
<evidence type="ECO:0000256" key="1">
    <source>
        <dbReference type="SAM" id="MobiDB-lite"/>
    </source>
</evidence>
<sequence>MESGLLTARVHAFRYSDRFDNLVRYWTRLISHLPSTASHSQEHMKGKKNKTLETRKQTSVRSPTVKKDLLFHVMQGGIEHLKEGTGQLDERPLPPGLLQWKPCLEGNTVRKHHRNEEESNWDRQGEAALRADNEVEGEKEAHPHYYQDKEAEMDTETKEVLKTWCEDWWTRSVEAPEPVTTVESCGYHSELRGDCKSCAHGVGVEMRGAE</sequence>
<reference evidence="2" key="1">
    <citation type="journal article" date="2022" name="bioRxiv">
        <title>Sequencing and chromosome-scale assembly of the giantPleurodeles waltlgenome.</title>
        <authorList>
            <person name="Brown T."/>
            <person name="Elewa A."/>
            <person name="Iarovenko S."/>
            <person name="Subramanian E."/>
            <person name="Araus A.J."/>
            <person name="Petzold A."/>
            <person name="Susuki M."/>
            <person name="Suzuki K.-i.T."/>
            <person name="Hayashi T."/>
            <person name="Toyoda A."/>
            <person name="Oliveira C."/>
            <person name="Osipova E."/>
            <person name="Leigh N.D."/>
            <person name="Simon A."/>
            <person name="Yun M.H."/>
        </authorList>
    </citation>
    <scope>NUCLEOTIDE SEQUENCE</scope>
    <source>
        <strain evidence="2">20211129_DDA</strain>
        <tissue evidence="2">Liver</tissue>
    </source>
</reference>
<protein>
    <submittedName>
        <fullName evidence="2">Uncharacterized protein</fullName>
    </submittedName>
</protein>
<organism evidence="2 3">
    <name type="scientific">Pleurodeles waltl</name>
    <name type="common">Iberian ribbed newt</name>
    <dbReference type="NCBI Taxonomy" id="8319"/>
    <lineage>
        <taxon>Eukaryota</taxon>
        <taxon>Metazoa</taxon>
        <taxon>Chordata</taxon>
        <taxon>Craniata</taxon>
        <taxon>Vertebrata</taxon>
        <taxon>Euteleostomi</taxon>
        <taxon>Amphibia</taxon>
        <taxon>Batrachia</taxon>
        <taxon>Caudata</taxon>
        <taxon>Salamandroidea</taxon>
        <taxon>Salamandridae</taxon>
        <taxon>Pleurodelinae</taxon>
        <taxon>Pleurodeles</taxon>
    </lineage>
</organism>
<feature type="compositionally biased region" description="Basic and acidic residues" evidence="1">
    <location>
        <begin position="40"/>
        <end position="56"/>
    </location>
</feature>
<proteinExistence type="predicted"/>
<feature type="region of interest" description="Disordered" evidence="1">
    <location>
        <begin position="36"/>
        <end position="61"/>
    </location>
</feature>
<keyword evidence="3" id="KW-1185">Reference proteome</keyword>